<reference evidence="6" key="1">
    <citation type="submission" date="2021-12" db="EMBL/GenBank/DDBJ databases">
        <title>Genome sequence of novel Pectobacterium sp. causing blackleg.</title>
        <authorList>
            <person name="Wang J."/>
        </authorList>
    </citation>
    <scope>NUCLEOTIDE SEQUENCE</scope>
    <source>
        <strain evidence="6">BY21311</strain>
    </source>
</reference>
<evidence type="ECO:0000313" key="6">
    <source>
        <dbReference type="EMBL" id="UVO10130.1"/>
    </source>
</evidence>
<keyword evidence="1" id="KW-0805">Transcription regulation</keyword>
<dbReference type="PROSITE" id="PS50932">
    <property type="entry name" value="HTH_LACI_2"/>
    <property type="match status" value="1"/>
</dbReference>
<dbReference type="InterPro" id="IPR000843">
    <property type="entry name" value="HTH_LacI"/>
</dbReference>
<keyword evidence="8" id="KW-1185">Reference proteome</keyword>
<protein>
    <submittedName>
        <fullName evidence="5">LacI family DNA-binding transcriptional regulator</fullName>
    </submittedName>
    <submittedName>
        <fullName evidence="6">LacI family transcriptional regulator</fullName>
    </submittedName>
</protein>
<dbReference type="GO" id="GO:0003700">
    <property type="term" value="F:DNA-binding transcription factor activity"/>
    <property type="evidence" value="ECO:0007669"/>
    <property type="project" value="TreeGrafter"/>
</dbReference>
<evidence type="ECO:0000313" key="5">
    <source>
        <dbReference type="EMBL" id="MEQ9936679.1"/>
    </source>
</evidence>
<evidence type="ECO:0000259" key="4">
    <source>
        <dbReference type="PROSITE" id="PS50932"/>
    </source>
</evidence>
<dbReference type="PROSITE" id="PS00356">
    <property type="entry name" value="HTH_LACI_1"/>
    <property type="match status" value="1"/>
</dbReference>
<organism evidence="6 7">
    <name type="scientific">Pectobacterium polonicum</name>
    <dbReference type="NCBI Taxonomy" id="2485124"/>
    <lineage>
        <taxon>Bacteria</taxon>
        <taxon>Pseudomonadati</taxon>
        <taxon>Pseudomonadota</taxon>
        <taxon>Gammaproteobacteria</taxon>
        <taxon>Enterobacterales</taxon>
        <taxon>Pectobacteriaceae</taxon>
        <taxon>Pectobacterium</taxon>
    </lineage>
</organism>
<dbReference type="EMBL" id="CP090065">
    <property type="protein sequence ID" value="UVO10130.1"/>
    <property type="molecule type" value="Genomic_DNA"/>
</dbReference>
<dbReference type="Proteomes" id="UP001463408">
    <property type="component" value="Unassembled WGS sequence"/>
</dbReference>
<dbReference type="EMBL" id="JBEHEF010000002">
    <property type="protein sequence ID" value="MEQ9936679.1"/>
    <property type="molecule type" value="Genomic_DNA"/>
</dbReference>
<dbReference type="PRINTS" id="PR00036">
    <property type="entry name" value="HTHLACI"/>
</dbReference>
<keyword evidence="2 5" id="KW-0238">DNA-binding</keyword>
<dbReference type="SUPFAM" id="SSF53822">
    <property type="entry name" value="Periplasmic binding protein-like I"/>
    <property type="match status" value="1"/>
</dbReference>
<evidence type="ECO:0000256" key="2">
    <source>
        <dbReference type="ARBA" id="ARBA00023125"/>
    </source>
</evidence>
<accession>A0AAE9T158</accession>
<dbReference type="InterPro" id="IPR001761">
    <property type="entry name" value="Peripla_BP/Lac1_sug-bd_dom"/>
</dbReference>
<dbReference type="InterPro" id="IPR028082">
    <property type="entry name" value="Peripla_BP_I"/>
</dbReference>
<dbReference type="SUPFAM" id="SSF47413">
    <property type="entry name" value="lambda repressor-like DNA-binding domains"/>
    <property type="match status" value="1"/>
</dbReference>
<evidence type="ECO:0000256" key="1">
    <source>
        <dbReference type="ARBA" id="ARBA00023015"/>
    </source>
</evidence>
<feature type="domain" description="HTH lacI-type" evidence="4">
    <location>
        <begin position="10"/>
        <end position="64"/>
    </location>
</feature>
<proteinExistence type="predicted"/>
<dbReference type="GO" id="GO:0000976">
    <property type="term" value="F:transcription cis-regulatory region binding"/>
    <property type="evidence" value="ECO:0007669"/>
    <property type="project" value="TreeGrafter"/>
</dbReference>
<evidence type="ECO:0000256" key="3">
    <source>
        <dbReference type="ARBA" id="ARBA00023163"/>
    </source>
</evidence>
<dbReference type="PANTHER" id="PTHR30146">
    <property type="entry name" value="LACI-RELATED TRANSCRIPTIONAL REPRESSOR"/>
    <property type="match status" value="1"/>
</dbReference>
<dbReference type="Gene3D" id="3.40.50.2300">
    <property type="match status" value="2"/>
</dbReference>
<name>A0AAE9T158_9GAMM</name>
<gene>
    <name evidence="5" type="ORF">ABRQ07_03480</name>
    <name evidence="6" type="ORF">LW347_09400</name>
</gene>
<keyword evidence="3" id="KW-0804">Transcription</keyword>
<dbReference type="InterPro" id="IPR010982">
    <property type="entry name" value="Lambda_DNA-bd_dom_sf"/>
</dbReference>
<sequence length="346" mass="37772">MTKFTEGRAASVKDVAAIAGVSTQTVSRVVNGSDKVLDKTRQKVLDAIKALGYRRNEVARNLIQGRTRTIGVIVEKTEAVDGRHVNTGITAAAETLGYSLLLKERGDQNDVASEAFIQNLAGRQLDGILWLLTDNTGKHAPILQKLVSEYAIPVVTLVASRSYGIPASEFDNFGAGVLATRHLIQRGKRVIAHIAGPEHSWDAQERKRGWKSALQEIGLTDSTMNCYHGNWLPEEGEAGLYALLQENPKIDAIFAANDHTALGAMLAAHRLGKAIPADIAFVGIDDCKGAGWFHPPLTTIRQNQIRMGREAVRMLSELIEAKFSGQDNFNVINYLEQPELIARQSS</sequence>
<dbReference type="AlphaFoldDB" id="A0AAE9T158"/>
<dbReference type="SMART" id="SM00354">
    <property type="entry name" value="HTH_LACI"/>
    <property type="match status" value="1"/>
</dbReference>
<evidence type="ECO:0000313" key="7">
    <source>
        <dbReference type="Proteomes" id="UP001059272"/>
    </source>
</evidence>
<dbReference type="CDD" id="cd01392">
    <property type="entry name" value="HTH_LacI"/>
    <property type="match status" value="1"/>
</dbReference>
<dbReference type="Gene3D" id="1.10.260.40">
    <property type="entry name" value="lambda repressor-like DNA-binding domains"/>
    <property type="match status" value="1"/>
</dbReference>
<dbReference type="KEGG" id="ppoo:LW347_09400"/>
<dbReference type="Pfam" id="PF00532">
    <property type="entry name" value="Peripla_BP_1"/>
    <property type="match status" value="1"/>
</dbReference>
<reference evidence="5 8" key="2">
    <citation type="submission" date="2024-06" db="EMBL/GenBank/DDBJ databases">
        <title>Pangenomics to understand the prophage dynamics in the radiating lineages of P. brasiliense.</title>
        <authorList>
            <person name="Pardeshi L.A."/>
            <person name="Van Duivenbode I."/>
            <person name="Jonkheer E.M."/>
            <person name="Pel M.J.C."/>
            <person name="Kupczok A."/>
            <person name="De Ridder D."/>
            <person name="Smit S."/>
            <person name="Van Der Lee T.J."/>
        </authorList>
    </citation>
    <scope>NUCLEOTIDE SEQUENCE [LARGE SCALE GENOMIC DNA]</scope>
    <source>
        <strain evidence="5 8">PD 8607</strain>
    </source>
</reference>
<dbReference type="Proteomes" id="UP001059272">
    <property type="component" value="Chromosome"/>
</dbReference>
<dbReference type="RefSeq" id="WP_258884860.1">
    <property type="nucleotide sequence ID" value="NZ_CP090065.1"/>
</dbReference>
<evidence type="ECO:0000313" key="8">
    <source>
        <dbReference type="Proteomes" id="UP001463408"/>
    </source>
</evidence>
<dbReference type="Pfam" id="PF00356">
    <property type="entry name" value="LacI"/>
    <property type="match status" value="1"/>
</dbReference>
<dbReference type="PANTHER" id="PTHR30146:SF109">
    <property type="entry name" value="HTH-TYPE TRANSCRIPTIONAL REGULATOR GALS"/>
    <property type="match status" value="1"/>
</dbReference>